<feature type="region of interest" description="Disordered" evidence="1">
    <location>
        <begin position="25"/>
        <end position="54"/>
    </location>
</feature>
<name>A0A5N6RT13_9ROSI</name>
<dbReference type="Proteomes" id="UP000327013">
    <property type="component" value="Chromosome 8"/>
</dbReference>
<organism evidence="2 3">
    <name type="scientific">Carpinus fangiana</name>
    <dbReference type="NCBI Taxonomy" id="176857"/>
    <lineage>
        <taxon>Eukaryota</taxon>
        <taxon>Viridiplantae</taxon>
        <taxon>Streptophyta</taxon>
        <taxon>Embryophyta</taxon>
        <taxon>Tracheophyta</taxon>
        <taxon>Spermatophyta</taxon>
        <taxon>Magnoliopsida</taxon>
        <taxon>eudicotyledons</taxon>
        <taxon>Gunneridae</taxon>
        <taxon>Pentapetalae</taxon>
        <taxon>rosids</taxon>
        <taxon>fabids</taxon>
        <taxon>Fagales</taxon>
        <taxon>Betulaceae</taxon>
        <taxon>Carpinus</taxon>
    </lineage>
</organism>
<sequence length="108" mass="11987">MDMCEEILHEKDDENNGLEEFNEDISCTQLPTNGNGGEGLSGRKRKRPNKSTKDNIANTIREVGNQLAANFITASDNLRKVVTGSVERELRLKVNNELSKIIGLSSKQ</sequence>
<dbReference type="AlphaFoldDB" id="A0A5N6RT13"/>
<protein>
    <submittedName>
        <fullName evidence="2">Uncharacterized protein</fullName>
    </submittedName>
</protein>
<evidence type="ECO:0000313" key="2">
    <source>
        <dbReference type="EMBL" id="KAE8124809.1"/>
    </source>
</evidence>
<keyword evidence="3" id="KW-1185">Reference proteome</keyword>
<proteinExistence type="predicted"/>
<evidence type="ECO:0000256" key="1">
    <source>
        <dbReference type="SAM" id="MobiDB-lite"/>
    </source>
</evidence>
<gene>
    <name evidence="2" type="ORF">FH972_019660</name>
</gene>
<accession>A0A5N6RT13</accession>
<reference evidence="2 3" key="1">
    <citation type="submission" date="2019-06" db="EMBL/GenBank/DDBJ databases">
        <title>A chromosomal-level reference genome of Carpinus fangiana (Coryloideae, Betulaceae).</title>
        <authorList>
            <person name="Yang X."/>
            <person name="Wang Z."/>
            <person name="Zhang L."/>
            <person name="Hao G."/>
            <person name="Liu J."/>
            <person name="Yang Y."/>
        </authorList>
    </citation>
    <scope>NUCLEOTIDE SEQUENCE [LARGE SCALE GENOMIC DNA]</scope>
    <source>
        <strain evidence="2">Cfa_2016G</strain>
        <tissue evidence="2">Leaf</tissue>
    </source>
</reference>
<dbReference type="OrthoDB" id="618098at2759"/>
<evidence type="ECO:0000313" key="3">
    <source>
        <dbReference type="Proteomes" id="UP000327013"/>
    </source>
</evidence>
<dbReference type="EMBL" id="CM017328">
    <property type="protein sequence ID" value="KAE8124809.1"/>
    <property type="molecule type" value="Genomic_DNA"/>
</dbReference>